<feature type="transmembrane region" description="Helical" evidence="6">
    <location>
        <begin position="175"/>
        <end position="194"/>
    </location>
</feature>
<dbReference type="PANTHER" id="PTHR30250">
    <property type="entry name" value="PST FAMILY PREDICTED COLANIC ACID TRANSPORTER"/>
    <property type="match status" value="1"/>
</dbReference>
<dbReference type="GO" id="GO:0005886">
    <property type="term" value="C:plasma membrane"/>
    <property type="evidence" value="ECO:0007669"/>
    <property type="project" value="UniProtKB-SubCell"/>
</dbReference>
<gene>
    <name evidence="7" type="ORF">GCM10007884_15230</name>
    <name evidence="8" type="ORF">GGR33_000141</name>
</gene>
<feature type="transmembrane region" description="Helical" evidence="6">
    <location>
        <begin position="25"/>
        <end position="47"/>
    </location>
</feature>
<evidence type="ECO:0000256" key="1">
    <source>
        <dbReference type="ARBA" id="ARBA00004651"/>
    </source>
</evidence>
<sequence length="454" mass="46622">MAAGLTVDAAFGAALGRLKAVRSGAGFSAASVFAVRIAAAGFAYIAQVLMARMMGGAEYGIFAAVWVWIAILGHSATLGLSQGACRFMPADEALGRHAEVRGFLAGGAAASMAGGLILSLVGLLMLKAEGSLLASPYGAPIVLGALVLPLFAFQDYLEGVARSRNWAVLAIAPPYLLRQGLIMAAMILAVLLGAPAKASVAVSCTLFATAIAVIVQAALLLKRLGPPALTGSRRYHWREWLTACLPIAAGDLATAAFGFVDVVLLGFLTSPASVGLYFAATRIQQFVVFVHYAASAATAQRFTAAKARGDLAGLNALVRDQARWVLGATALVGAGTVIMAPLLLGLFGPEFRESLPVLTVLVIGSVGASLFGPGEDLLTMLGGERLCAGITVAMLAIGAGLCFVLVPWLGLIGAALAMAAMTILRAAAMALGARAIHGIATPAFSDFFMHRTRR</sequence>
<feature type="transmembrane region" description="Helical" evidence="6">
    <location>
        <begin position="354"/>
        <end position="374"/>
    </location>
</feature>
<evidence type="ECO:0000256" key="6">
    <source>
        <dbReference type="SAM" id="Phobius"/>
    </source>
</evidence>
<feature type="transmembrane region" description="Helical" evidence="6">
    <location>
        <begin position="241"/>
        <end position="268"/>
    </location>
</feature>
<dbReference type="AlphaFoldDB" id="A0A7W6AGL2"/>
<proteinExistence type="predicted"/>
<dbReference type="PANTHER" id="PTHR30250:SF11">
    <property type="entry name" value="O-ANTIGEN TRANSPORTER-RELATED"/>
    <property type="match status" value="1"/>
</dbReference>
<evidence type="ECO:0000256" key="3">
    <source>
        <dbReference type="ARBA" id="ARBA00022692"/>
    </source>
</evidence>
<name>A0A7W6AGL2_9HYPH</name>
<organism evidence="8 9">
    <name type="scientific">Methylobacterium brachythecii</name>
    <dbReference type="NCBI Taxonomy" id="1176177"/>
    <lineage>
        <taxon>Bacteria</taxon>
        <taxon>Pseudomonadati</taxon>
        <taxon>Pseudomonadota</taxon>
        <taxon>Alphaproteobacteria</taxon>
        <taxon>Hyphomicrobiales</taxon>
        <taxon>Methylobacteriaceae</taxon>
        <taxon>Methylobacterium</taxon>
    </lineage>
</organism>
<dbReference type="Pfam" id="PF01943">
    <property type="entry name" value="Polysacc_synt"/>
    <property type="match status" value="1"/>
</dbReference>
<keyword evidence="10" id="KW-1185">Reference proteome</keyword>
<dbReference type="InterPro" id="IPR002797">
    <property type="entry name" value="Polysacc_synth"/>
</dbReference>
<keyword evidence="5 6" id="KW-0472">Membrane</keyword>
<accession>A0A7W6AGL2</accession>
<feature type="transmembrane region" description="Helical" evidence="6">
    <location>
        <begin position="102"/>
        <end position="125"/>
    </location>
</feature>
<dbReference type="Proteomes" id="UP001156881">
    <property type="component" value="Unassembled WGS sequence"/>
</dbReference>
<evidence type="ECO:0000313" key="7">
    <source>
        <dbReference type="EMBL" id="GLS43538.1"/>
    </source>
</evidence>
<keyword evidence="2" id="KW-1003">Cell membrane</keyword>
<reference evidence="10" key="2">
    <citation type="journal article" date="2019" name="Int. J. Syst. Evol. Microbiol.">
        <title>The Global Catalogue of Microorganisms (GCM) 10K type strain sequencing project: providing services to taxonomists for standard genome sequencing and annotation.</title>
        <authorList>
            <consortium name="The Broad Institute Genomics Platform"/>
            <consortium name="The Broad Institute Genome Sequencing Center for Infectious Disease"/>
            <person name="Wu L."/>
            <person name="Ma J."/>
        </authorList>
    </citation>
    <scope>NUCLEOTIDE SEQUENCE [LARGE SCALE GENOMIC DNA]</scope>
    <source>
        <strain evidence="10">NBRC 107710</strain>
    </source>
</reference>
<comment type="subcellular location">
    <subcellularLocation>
        <location evidence="1">Cell membrane</location>
        <topology evidence="1">Multi-pass membrane protein</topology>
    </subcellularLocation>
</comment>
<keyword evidence="3 6" id="KW-0812">Transmembrane</keyword>
<dbReference type="RefSeq" id="WP_183501469.1">
    <property type="nucleotide sequence ID" value="NZ_BSPG01000005.1"/>
</dbReference>
<feature type="transmembrane region" description="Helical" evidence="6">
    <location>
        <begin position="59"/>
        <end position="81"/>
    </location>
</feature>
<feature type="transmembrane region" description="Helical" evidence="6">
    <location>
        <begin position="200"/>
        <end position="221"/>
    </location>
</feature>
<evidence type="ECO:0000256" key="5">
    <source>
        <dbReference type="ARBA" id="ARBA00023136"/>
    </source>
</evidence>
<reference evidence="7" key="4">
    <citation type="submission" date="2023-01" db="EMBL/GenBank/DDBJ databases">
        <title>Draft genome sequence of Methylobacterium brachythecii strain NBRC 107710.</title>
        <authorList>
            <person name="Sun Q."/>
            <person name="Mori K."/>
        </authorList>
    </citation>
    <scope>NUCLEOTIDE SEQUENCE</scope>
    <source>
        <strain evidence="7">NBRC 107710</strain>
    </source>
</reference>
<evidence type="ECO:0000313" key="8">
    <source>
        <dbReference type="EMBL" id="MBB3900661.1"/>
    </source>
</evidence>
<feature type="transmembrane region" description="Helical" evidence="6">
    <location>
        <begin position="137"/>
        <end position="154"/>
    </location>
</feature>
<evidence type="ECO:0000313" key="10">
    <source>
        <dbReference type="Proteomes" id="UP001156881"/>
    </source>
</evidence>
<evidence type="ECO:0000256" key="4">
    <source>
        <dbReference type="ARBA" id="ARBA00022989"/>
    </source>
</evidence>
<dbReference type="Proteomes" id="UP000517759">
    <property type="component" value="Unassembled WGS sequence"/>
</dbReference>
<dbReference type="EMBL" id="JACIDN010000001">
    <property type="protein sequence ID" value="MBB3900661.1"/>
    <property type="molecule type" value="Genomic_DNA"/>
</dbReference>
<protein>
    <submittedName>
        <fullName evidence="8">O-antigen/teichoic acid export membrane protein</fullName>
    </submittedName>
    <submittedName>
        <fullName evidence="7">Polysaccharide biosynthesis-like protein</fullName>
    </submittedName>
</protein>
<feature type="transmembrane region" description="Helical" evidence="6">
    <location>
        <begin position="386"/>
        <end position="406"/>
    </location>
</feature>
<evidence type="ECO:0000256" key="2">
    <source>
        <dbReference type="ARBA" id="ARBA00022475"/>
    </source>
</evidence>
<dbReference type="InterPro" id="IPR050833">
    <property type="entry name" value="Poly_Biosynth_Transport"/>
</dbReference>
<keyword evidence="4 6" id="KW-1133">Transmembrane helix</keyword>
<reference evidence="8 9" key="3">
    <citation type="submission" date="2020-08" db="EMBL/GenBank/DDBJ databases">
        <title>Genomic Encyclopedia of Type Strains, Phase IV (KMG-IV): sequencing the most valuable type-strain genomes for metagenomic binning, comparative biology and taxonomic classification.</title>
        <authorList>
            <person name="Goeker M."/>
        </authorList>
    </citation>
    <scope>NUCLEOTIDE SEQUENCE [LARGE SCALE GENOMIC DNA]</scope>
    <source>
        <strain evidence="8 9">DSM 24105</strain>
    </source>
</reference>
<comment type="caution">
    <text evidence="8">The sequence shown here is derived from an EMBL/GenBank/DDBJ whole genome shotgun (WGS) entry which is preliminary data.</text>
</comment>
<feature type="transmembrane region" description="Helical" evidence="6">
    <location>
        <begin position="324"/>
        <end position="348"/>
    </location>
</feature>
<evidence type="ECO:0000313" key="9">
    <source>
        <dbReference type="Proteomes" id="UP000517759"/>
    </source>
</evidence>
<dbReference type="EMBL" id="BSPG01000005">
    <property type="protein sequence ID" value="GLS43538.1"/>
    <property type="molecule type" value="Genomic_DNA"/>
</dbReference>
<reference evidence="7" key="1">
    <citation type="journal article" date="2014" name="Int. J. Syst. Evol. Microbiol.">
        <title>Complete genome of a new Firmicutes species belonging to the dominant human colonic microbiota ('Ruminococcus bicirculans') reveals two chromosomes and a selective capacity to utilize plant glucans.</title>
        <authorList>
            <consortium name="NISC Comparative Sequencing Program"/>
            <person name="Wegmann U."/>
            <person name="Louis P."/>
            <person name="Goesmann A."/>
            <person name="Henrissat B."/>
            <person name="Duncan S.H."/>
            <person name="Flint H.J."/>
        </authorList>
    </citation>
    <scope>NUCLEOTIDE SEQUENCE</scope>
    <source>
        <strain evidence="7">NBRC 107710</strain>
    </source>
</reference>